<reference evidence="1 2" key="1">
    <citation type="journal article" date="2019" name="Sci. Rep.">
        <title>Orb-weaving spider Araneus ventricosus genome elucidates the spidroin gene catalogue.</title>
        <authorList>
            <person name="Kono N."/>
            <person name="Nakamura H."/>
            <person name="Ohtoshi R."/>
            <person name="Moran D.A.P."/>
            <person name="Shinohara A."/>
            <person name="Yoshida Y."/>
            <person name="Fujiwara M."/>
            <person name="Mori M."/>
            <person name="Tomita M."/>
            <person name="Arakawa K."/>
        </authorList>
    </citation>
    <scope>NUCLEOTIDE SEQUENCE [LARGE SCALE GENOMIC DNA]</scope>
</reference>
<sequence>MPNAFVSVKTRWKLTQTNCEFGIPTRLVFHSARSVIIVKYDSWRRVLGWDRWDVEYKCELRLDWRNQGREERVNPSRKYRPPPCVGWGGVVFTLAAGGSRGSELPIVLFGASVNYKLKSIDLNRLKQT</sequence>
<comment type="caution">
    <text evidence="1">The sequence shown here is derived from an EMBL/GenBank/DDBJ whole genome shotgun (WGS) entry which is preliminary data.</text>
</comment>
<organism evidence="1 2">
    <name type="scientific">Araneus ventricosus</name>
    <name type="common">Orbweaver spider</name>
    <name type="synonym">Epeira ventricosa</name>
    <dbReference type="NCBI Taxonomy" id="182803"/>
    <lineage>
        <taxon>Eukaryota</taxon>
        <taxon>Metazoa</taxon>
        <taxon>Ecdysozoa</taxon>
        <taxon>Arthropoda</taxon>
        <taxon>Chelicerata</taxon>
        <taxon>Arachnida</taxon>
        <taxon>Araneae</taxon>
        <taxon>Araneomorphae</taxon>
        <taxon>Entelegynae</taxon>
        <taxon>Araneoidea</taxon>
        <taxon>Araneidae</taxon>
        <taxon>Araneus</taxon>
    </lineage>
</organism>
<gene>
    <name evidence="1" type="ORF">AVEN_128840_1</name>
</gene>
<protein>
    <submittedName>
        <fullName evidence="1">Uncharacterized protein</fullName>
    </submittedName>
</protein>
<dbReference type="Proteomes" id="UP000499080">
    <property type="component" value="Unassembled WGS sequence"/>
</dbReference>
<dbReference type="AlphaFoldDB" id="A0A4Y2TSL1"/>
<name>A0A4Y2TSL1_ARAVE</name>
<evidence type="ECO:0000313" key="1">
    <source>
        <dbReference type="EMBL" id="GBO03619.1"/>
    </source>
</evidence>
<accession>A0A4Y2TSL1</accession>
<dbReference type="EMBL" id="BGPR01030850">
    <property type="protein sequence ID" value="GBO03619.1"/>
    <property type="molecule type" value="Genomic_DNA"/>
</dbReference>
<keyword evidence="2" id="KW-1185">Reference proteome</keyword>
<evidence type="ECO:0000313" key="2">
    <source>
        <dbReference type="Proteomes" id="UP000499080"/>
    </source>
</evidence>
<proteinExistence type="predicted"/>